<accession>A0A017HU15</accession>
<keyword evidence="1" id="KW-0472">Membrane</keyword>
<name>A0A017HU15_9RHOB</name>
<dbReference type="Proteomes" id="UP000019666">
    <property type="component" value="Unassembled WGS sequence"/>
</dbReference>
<proteinExistence type="predicted"/>
<organism evidence="2 3">
    <name type="scientific">Rubellimicrobium mesophilum DSM 19309</name>
    <dbReference type="NCBI Taxonomy" id="442562"/>
    <lineage>
        <taxon>Bacteria</taxon>
        <taxon>Pseudomonadati</taxon>
        <taxon>Pseudomonadota</taxon>
        <taxon>Alphaproteobacteria</taxon>
        <taxon>Rhodobacterales</taxon>
        <taxon>Roseobacteraceae</taxon>
        <taxon>Rubellimicrobium</taxon>
    </lineage>
</organism>
<dbReference type="EMBL" id="AOSK01000021">
    <property type="protein sequence ID" value="EYD77830.1"/>
    <property type="molecule type" value="Genomic_DNA"/>
</dbReference>
<dbReference type="STRING" id="442562.Rumeso_00557"/>
<keyword evidence="1" id="KW-1133">Transmembrane helix</keyword>
<feature type="transmembrane region" description="Helical" evidence="1">
    <location>
        <begin position="79"/>
        <end position="101"/>
    </location>
</feature>
<dbReference type="AlphaFoldDB" id="A0A017HU15"/>
<gene>
    <name evidence="2" type="ORF">Rumeso_00557</name>
</gene>
<reference evidence="2 3" key="1">
    <citation type="submission" date="2013-02" db="EMBL/GenBank/DDBJ databases">
        <authorList>
            <person name="Fiebig A."/>
            <person name="Goeker M."/>
            <person name="Klenk H.-P.P."/>
        </authorList>
    </citation>
    <scope>NUCLEOTIDE SEQUENCE [LARGE SCALE GENOMIC DNA]</scope>
    <source>
        <strain evidence="2 3">DSM 19309</strain>
    </source>
</reference>
<feature type="transmembrane region" description="Helical" evidence="1">
    <location>
        <begin position="38"/>
        <end position="58"/>
    </location>
</feature>
<evidence type="ECO:0000313" key="2">
    <source>
        <dbReference type="EMBL" id="EYD77830.1"/>
    </source>
</evidence>
<keyword evidence="1" id="KW-0812">Transmembrane</keyword>
<dbReference type="EC" id="2.5.1.-" evidence="2"/>
<dbReference type="GO" id="GO:0016740">
    <property type="term" value="F:transferase activity"/>
    <property type="evidence" value="ECO:0007669"/>
    <property type="project" value="UniProtKB-KW"/>
</dbReference>
<protein>
    <submittedName>
        <fullName evidence="2">Heme O synthase, protoheme IX farnesyltransferase COX10-CtaB</fullName>
        <ecNumber evidence="2">2.5.1.-</ecNumber>
    </submittedName>
</protein>
<evidence type="ECO:0000256" key="1">
    <source>
        <dbReference type="SAM" id="Phobius"/>
    </source>
</evidence>
<comment type="caution">
    <text evidence="2">The sequence shown here is derived from an EMBL/GenBank/DDBJ whole genome shotgun (WGS) entry which is preliminary data.</text>
</comment>
<keyword evidence="3" id="KW-1185">Reference proteome</keyword>
<sequence length="103" mass="11152">MLTETHGDRVTRNHILAYAVLLVPVSLALGLTEVAGPIYLAASVVLNALFLGACWQVWRRDRADSEADRFAAEKRAFKVSLLYLTLHFGALLAEATLGSLLGA</sequence>
<evidence type="ECO:0000313" key="3">
    <source>
        <dbReference type="Proteomes" id="UP000019666"/>
    </source>
</evidence>
<feature type="transmembrane region" description="Helical" evidence="1">
    <location>
        <begin position="15"/>
        <end position="32"/>
    </location>
</feature>
<keyword evidence="2" id="KW-0808">Transferase</keyword>
<dbReference type="HOGENOM" id="CLU_152477_0_0_5"/>